<evidence type="ECO:0000256" key="2">
    <source>
        <dbReference type="SAM" id="Phobius"/>
    </source>
</evidence>
<keyword evidence="4" id="KW-1185">Reference proteome</keyword>
<reference evidence="3 4" key="1">
    <citation type="submission" date="2016-01" db="EMBL/GenBank/DDBJ databases">
        <title>Investigation of taxonomic status of Bacillus aminovorans.</title>
        <authorList>
            <person name="Verma A."/>
            <person name="Pal Y."/>
            <person name="Krishnamurthi S."/>
        </authorList>
    </citation>
    <scope>NUCLEOTIDE SEQUENCE [LARGE SCALE GENOMIC DNA]</scope>
    <source>
        <strain evidence="3 4">DSM 1314</strain>
    </source>
</reference>
<organism evidence="3 4">
    <name type="scientific">Domibacillus aminovorans</name>
    <dbReference type="NCBI Taxonomy" id="29332"/>
    <lineage>
        <taxon>Bacteria</taxon>
        <taxon>Bacillati</taxon>
        <taxon>Bacillota</taxon>
        <taxon>Bacilli</taxon>
        <taxon>Bacillales</taxon>
        <taxon>Bacillaceae</taxon>
        <taxon>Domibacillus</taxon>
    </lineage>
</organism>
<keyword evidence="2" id="KW-0472">Membrane</keyword>
<evidence type="ECO:0000256" key="1">
    <source>
        <dbReference type="SAM" id="MobiDB-lite"/>
    </source>
</evidence>
<gene>
    <name evidence="3" type="ORF">AWH49_00925</name>
</gene>
<dbReference type="EMBL" id="LQWY01000012">
    <property type="protein sequence ID" value="OAH62064.1"/>
    <property type="molecule type" value="Genomic_DNA"/>
</dbReference>
<dbReference type="Proteomes" id="UP000076935">
    <property type="component" value="Unassembled WGS sequence"/>
</dbReference>
<evidence type="ECO:0008006" key="5">
    <source>
        <dbReference type="Google" id="ProtNLM"/>
    </source>
</evidence>
<feature type="compositionally biased region" description="Basic and acidic residues" evidence="1">
    <location>
        <begin position="67"/>
        <end position="76"/>
    </location>
</feature>
<dbReference type="STRING" id="29332.AWH48_10955"/>
<keyword evidence="2" id="KW-1133">Transmembrane helix</keyword>
<evidence type="ECO:0000313" key="4">
    <source>
        <dbReference type="Proteomes" id="UP000076935"/>
    </source>
</evidence>
<name>A0A177L9A5_9BACI</name>
<feature type="region of interest" description="Disordered" evidence="1">
    <location>
        <begin position="67"/>
        <end position="88"/>
    </location>
</feature>
<keyword evidence="2" id="KW-0812">Transmembrane</keyword>
<dbReference type="Pfam" id="PF19610">
    <property type="entry name" value="DUF6115"/>
    <property type="match status" value="1"/>
</dbReference>
<accession>A0A177L9A5</accession>
<dbReference type="AlphaFoldDB" id="A0A177L9A5"/>
<proteinExistence type="predicted"/>
<evidence type="ECO:0000313" key="3">
    <source>
        <dbReference type="EMBL" id="OAH62064.1"/>
    </source>
</evidence>
<protein>
    <recommendedName>
        <fullName evidence="5">Swarming motility protein SwrB</fullName>
    </recommendedName>
</protein>
<dbReference type="InterPro" id="IPR046118">
    <property type="entry name" value="DUF6115"/>
</dbReference>
<feature type="transmembrane region" description="Helical" evidence="2">
    <location>
        <begin position="6"/>
        <end position="24"/>
    </location>
</feature>
<comment type="caution">
    <text evidence="3">The sequence shown here is derived from an EMBL/GenBank/DDBJ whole genome shotgun (WGS) entry which is preliminary data.</text>
</comment>
<sequence length="158" mass="18216">MITFLITTSFLIHAVSLFALILLFQRQNNMKQTEKKMRQTAAETEEMMSVFLMELKEENEQLIKQLSKKEPKRKEPVPIPNEAPQDDTVVLPPIVPRAAVAKAYASVKKEPKQPVKERSASERMMELKKQGFSEEEIARELKIGVTEVQLGLKFYRLQ</sequence>
<dbReference type="RefSeq" id="WP_063964915.1">
    <property type="nucleotide sequence ID" value="NZ_JBCNAN010000043.1"/>
</dbReference>